<dbReference type="InterPro" id="IPR027383">
    <property type="entry name" value="Znf_put"/>
</dbReference>
<keyword evidence="6" id="KW-1185">Reference proteome</keyword>
<keyword evidence="1" id="KW-0805">Transcription regulation</keyword>
<accession>A0A7W5V5E9</accession>
<sequence length="66" mass="7411">MHPEVAAYVLGVLDDADLQAFERHLDSCERCQSELKELQDVPDLLDDLKLQPSASEDDDPPISMSR</sequence>
<dbReference type="EMBL" id="JACIBV010000001">
    <property type="protein sequence ID" value="MBB3728216.1"/>
    <property type="molecule type" value="Genomic_DNA"/>
</dbReference>
<dbReference type="AlphaFoldDB" id="A0A7W5V5E9"/>
<feature type="domain" description="Putative zinc-finger" evidence="4">
    <location>
        <begin position="6"/>
        <end position="32"/>
    </location>
</feature>
<evidence type="ECO:0000313" key="5">
    <source>
        <dbReference type="EMBL" id="MBB3728216.1"/>
    </source>
</evidence>
<gene>
    <name evidence="5" type="ORF">FHR33_004076</name>
</gene>
<evidence type="ECO:0000256" key="2">
    <source>
        <dbReference type="ARBA" id="ARBA00023163"/>
    </source>
</evidence>
<comment type="caution">
    <text evidence="5">The sequence shown here is derived from an EMBL/GenBank/DDBJ whole genome shotgun (WGS) entry which is preliminary data.</text>
</comment>
<evidence type="ECO:0000313" key="6">
    <source>
        <dbReference type="Proteomes" id="UP000579945"/>
    </source>
</evidence>
<dbReference type="Pfam" id="PF13490">
    <property type="entry name" value="zf-HC2"/>
    <property type="match status" value="1"/>
</dbReference>
<name>A0A7W5V5E9_9ACTN</name>
<dbReference type="Proteomes" id="UP000579945">
    <property type="component" value="Unassembled WGS sequence"/>
</dbReference>
<evidence type="ECO:0000256" key="3">
    <source>
        <dbReference type="SAM" id="MobiDB-lite"/>
    </source>
</evidence>
<dbReference type="InterPro" id="IPR041916">
    <property type="entry name" value="Anti_sigma_zinc_sf"/>
</dbReference>
<proteinExistence type="predicted"/>
<evidence type="ECO:0000259" key="4">
    <source>
        <dbReference type="Pfam" id="PF13490"/>
    </source>
</evidence>
<evidence type="ECO:0000256" key="1">
    <source>
        <dbReference type="ARBA" id="ARBA00023015"/>
    </source>
</evidence>
<dbReference type="Gene3D" id="1.10.10.1320">
    <property type="entry name" value="Anti-sigma factor, zinc-finger domain"/>
    <property type="match status" value="1"/>
</dbReference>
<keyword evidence="2" id="KW-0804">Transcription</keyword>
<dbReference type="RefSeq" id="WP_183649855.1">
    <property type="nucleotide sequence ID" value="NZ_JACIBV010000001.1"/>
</dbReference>
<organism evidence="5 6">
    <name type="scientific">Nonomuraea dietziae</name>
    <dbReference type="NCBI Taxonomy" id="65515"/>
    <lineage>
        <taxon>Bacteria</taxon>
        <taxon>Bacillati</taxon>
        <taxon>Actinomycetota</taxon>
        <taxon>Actinomycetes</taxon>
        <taxon>Streptosporangiales</taxon>
        <taxon>Streptosporangiaceae</taxon>
        <taxon>Nonomuraea</taxon>
    </lineage>
</organism>
<protein>
    <submittedName>
        <fullName evidence="5">RNA polymerase sigma-70 factor (ECF subfamily)</fullName>
    </submittedName>
</protein>
<reference evidence="5 6" key="1">
    <citation type="submission" date="2020-08" db="EMBL/GenBank/DDBJ databases">
        <title>Sequencing the genomes of 1000 actinobacteria strains.</title>
        <authorList>
            <person name="Klenk H.-P."/>
        </authorList>
    </citation>
    <scope>NUCLEOTIDE SEQUENCE [LARGE SCALE GENOMIC DNA]</scope>
    <source>
        <strain evidence="5 6">DSM 44320</strain>
    </source>
</reference>
<feature type="region of interest" description="Disordered" evidence="3">
    <location>
        <begin position="43"/>
        <end position="66"/>
    </location>
</feature>
<dbReference type="GeneID" id="95390465"/>